<evidence type="ECO:0000256" key="1">
    <source>
        <dbReference type="SAM" id="SignalP"/>
    </source>
</evidence>
<reference evidence="2" key="1">
    <citation type="journal article" date="2020" name="Phytopathology">
        <title>Genome sequence of the chestnut blight fungus Cryphonectria parasitica EP155: A fundamental resource for an archetypical invasive plant pathogen.</title>
        <authorList>
            <person name="Crouch J.A."/>
            <person name="Dawe A."/>
            <person name="Aerts A."/>
            <person name="Barry K."/>
            <person name="Churchill A.C.L."/>
            <person name="Grimwood J."/>
            <person name="Hillman B."/>
            <person name="Milgroom M.G."/>
            <person name="Pangilinan J."/>
            <person name="Smith M."/>
            <person name="Salamov A."/>
            <person name="Schmutz J."/>
            <person name="Yadav J."/>
            <person name="Grigoriev I.V."/>
            <person name="Nuss D."/>
        </authorList>
    </citation>
    <scope>NUCLEOTIDE SEQUENCE</scope>
    <source>
        <strain evidence="2">EP155</strain>
    </source>
</reference>
<proteinExistence type="predicted"/>
<keyword evidence="3" id="KW-1185">Reference proteome</keyword>
<feature type="chain" id="PRO_5040323269" description="Saposin B-type domain-containing protein" evidence="1">
    <location>
        <begin position="26"/>
        <end position="111"/>
    </location>
</feature>
<dbReference type="GeneID" id="63838056"/>
<accession>A0A9P5CKF5</accession>
<comment type="caution">
    <text evidence="2">The sequence shown here is derived from an EMBL/GenBank/DDBJ whole genome shotgun (WGS) entry which is preliminary data.</text>
</comment>
<evidence type="ECO:0008006" key="4">
    <source>
        <dbReference type="Google" id="ProtNLM"/>
    </source>
</evidence>
<keyword evidence="1" id="KW-0732">Signal</keyword>
<organism evidence="2 3">
    <name type="scientific">Cryphonectria parasitica (strain ATCC 38755 / EP155)</name>
    <dbReference type="NCBI Taxonomy" id="660469"/>
    <lineage>
        <taxon>Eukaryota</taxon>
        <taxon>Fungi</taxon>
        <taxon>Dikarya</taxon>
        <taxon>Ascomycota</taxon>
        <taxon>Pezizomycotina</taxon>
        <taxon>Sordariomycetes</taxon>
        <taxon>Sordariomycetidae</taxon>
        <taxon>Diaporthales</taxon>
        <taxon>Cryphonectriaceae</taxon>
        <taxon>Cryphonectria-Endothia species complex</taxon>
        <taxon>Cryphonectria</taxon>
    </lineage>
</organism>
<dbReference type="Proteomes" id="UP000803844">
    <property type="component" value="Unassembled WGS sequence"/>
</dbReference>
<dbReference type="RefSeq" id="XP_040771694.1">
    <property type="nucleotide sequence ID" value="XM_040920927.1"/>
</dbReference>
<dbReference type="EMBL" id="MU032352">
    <property type="protein sequence ID" value="KAF3760715.1"/>
    <property type="molecule type" value="Genomic_DNA"/>
</dbReference>
<protein>
    <recommendedName>
        <fullName evidence="4">Saposin B-type domain-containing protein</fullName>
    </recommendedName>
</protein>
<gene>
    <name evidence="2" type="ORF">M406DRAFT_334340</name>
</gene>
<evidence type="ECO:0000313" key="2">
    <source>
        <dbReference type="EMBL" id="KAF3760715.1"/>
    </source>
</evidence>
<evidence type="ECO:0000313" key="3">
    <source>
        <dbReference type="Proteomes" id="UP000803844"/>
    </source>
</evidence>
<sequence length="111" mass="11639">MAARVARMLGLFGAMVAFSTTPVSGQLFGTVNCVLCQVQAETALASLDAGVSEPVAVAELKNYCNGGVIQALDLAGPCDAFLDAFGFQLVQLVAEHLDPETSTNEKEVKFE</sequence>
<dbReference type="AlphaFoldDB" id="A0A9P5CKF5"/>
<feature type="signal peptide" evidence="1">
    <location>
        <begin position="1"/>
        <end position="25"/>
    </location>
</feature>
<name>A0A9P5CKF5_CRYP1</name>